<reference evidence="1 2" key="1">
    <citation type="journal article" date="2014" name="FEMS Microbiol. Lett.">
        <title>The genome of the Erwinia amylovora phage PhiEaH1 reveals greater diversity and broadens the applicability of phages for the treatment of fire blight.</title>
        <authorList>
            <person name="Meczker K."/>
            <person name="Domotor D."/>
            <person name="Vass J."/>
            <person name="Rakhely G."/>
            <person name="Schneider G."/>
            <person name="Kovacs T."/>
        </authorList>
    </citation>
    <scope>NUCLEOTIDE SEQUENCE [LARGE SCALE GENOMIC DNA]</scope>
</reference>
<dbReference type="GeneID" id="18501022"/>
<dbReference type="RefSeq" id="YP_009010180.1">
    <property type="nucleotide sequence ID" value="NC_023610.1"/>
</dbReference>
<name>W8D071_9CAUD</name>
<dbReference type="EMBL" id="KF623294">
    <property type="protein sequence ID" value="AGX01849.1"/>
    <property type="molecule type" value="Genomic_DNA"/>
</dbReference>
<accession>W8D071</accession>
<evidence type="ECO:0000313" key="2">
    <source>
        <dbReference type="Proteomes" id="UP000204235"/>
    </source>
</evidence>
<proteinExistence type="predicted"/>
<dbReference type="Proteomes" id="UP000204235">
    <property type="component" value="Segment"/>
</dbReference>
<evidence type="ECO:0000313" key="1">
    <source>
        <dbReference type="EMBL" id="AGX01849.1"/>
    </source>
</evidence>
<organism evidence="1 2">
    <name type="scientific">Erwinia phage PhiEaH1</name>
    <dbReference type="NCBI Taxonomy" id="1401669"/>
    <lineage>
        <taxon>Viruses</taxon>
        <taxon>Duplodnaviria</taxon>
        <taxon>Heunggongvirae</taxon>
        <taxon>Uroviricota</taxon>
        <taxon>Caudoviricetes</taxon>
        <taxon>Chimalliviridae</taxon>
        <taxon>Iapetusvirus</taxon>
        <taxon>Iapetusvirus EaH1</taxon>
    </lineage>
</organism>
<protein>
    <submittedName>
        <fullName evidence="1">Uncharacterized protein</fullName>
    </submittedName>
</protein>
<keyword evidence="2" id="KW-1185">Reference proteome</keyword>
<sequence>MGKEYNRHVVVTITGTAHAGKSAVGRLLQQTLEKHGLAAEYVETIPGDSNPDCAHVSEAIASMANRPDQPDIVIVDASGTRSPLAEFKILLNTMEPKLQLKFGDAYGMGNEKEKIAMRCEHLRDACRRFNIPFTVAALLAPQYVGKRGLWHAVE</sequence>
<dbReference type="KEGG" id="vg:18501022"/>